<dbReference type="Proteomes" id="UP001519287">
    <property type="component" value="Unassembled WGS sequence"/>
</dbReference>
<accession>A0ABS4J0G1</accession>
<gene>
    <name evidence="1" type="ORF">J2Z66_004344</name>
</gene>
<protein>
    <submittedName>
        <fullName evidence="1">Uncharacterized protein</fullName>
    </submittedName>
</protein>
<organism evidence="1 2">
    <name type="scientific">Paenibacillus eucommiae</name>
    <dbReference type="NCBI Taxonomy" id="1355755"/>
    <lineage>
        <taxon>Bacteria</taxon>
        <taxon>Bacillati</taxon>
        <taxon>Bacillota</taxon>
        <taxon>Bacilli</taxon>
        <taxon>Bacillales</taxon>
        <taxon>Paenibacillaceae</taxon>
        <taxon>Paenibacillus</taxon>
    </lineage>
</organism>
<proteinExistence type="predicted"/>
<reference evidence="1 2" key="1">
    <citation type="submission" date="2021-03" db="EMBL/GenBank/DDBJ databases">
        <title>Genomic Encyclopedia of Type Strains, Phase IV (KMG-IV): sequencing the most valuable type-strain genomes for metagenomic binning, comparative biology and taxonomic classification.</title>
        <authorList>
            <person name="Goeker M."/>
        </authorList>
    </citation>
    <scope>NUCLEOTIDE SEQUENCE [LARGE SCALE GENOMIC DNA]</scope>
    <source>
        <strain evidence="1 2">DSM 26048</strain>
    </source>
</reference>
<dbReference type="EMBL" id="JAGGLB010000015">
    <property type="protein sequence ID" value="MBP1992731.1"/>
    <property type="molecule type" value="Genomic_DNA"/>
</dbReference>
<name>A0ABS4J0G1_9BACL</name>
<evidence type="ECO:0000313" key="2">
    <source>
        <dbReference type="Proteomes" id="UP001519287"/>
    </source>
</evidence>
<evidence type="ECO:0000313" key="1">
    <source>
        <dbReference type="EMBL" id="MBP1992731.1"/>
    </source>
</evidence>
<comment type="caution">
    <text evidence="1">The sequence shown here is derived from an EMBL/GenBank/DDBJ whole genome shotgun (WGS) entry which is preliminary data.</text>
</comment>
<keyword evidence="2" id="KW-1185">Reference proteome</keyword>
<sequence length="46" mass="5410">MKELVGYCKKCEKEIYCIDGFLNGLIQEDSSMICFKCNEEMEPIKR</sequence>